<comment type="caution">
    <text evidence="4">The sequence shown here is derived from an EMBL/GenBank/DDBJ whole genome shotgun (WGS) entry which is preliminary data.</text>
</comment>
<dbReference type="RefSeq" id="WP_268446021.1">
    <property type="nucleotide sequence ID" value="NZ_JALAQA010000004.1"/>
</dbReference>
<evidence type="ECO:0000313" key="5">
    <source>
        <dbReference type="Proteomes" id="UP001075387"/>
    </source>
</evidence>
<dbReference type="InterPro" id="IPR027417">
    <property type="entry name" value="P-loop_NTPase"/>
</dbReference>
<sequence>MITAPQPCTFHNLIGEHQLFLETKRVAMQFALSELPVLITGKVGTGKDHFAQAIHQGSSRNGEPLISINCSTHSEESLAYELFGSDGISGAFQKAARGTLLLNDIWNMPVSVQAKLLEALDSDGEKPRIICASVIPITEVAKNTFRQDLFYRLNILTLTLPVLTERKSDIPLLTQYFLSESGQPLLIEPSVFPLLKQHPFEGNVRELKNATDYMAAVSSGGTIHPYDVPPYIRDGLNEKTTKKKAKLLTLMEKAEFLFILETIKVLNEKGESASRRIISERSKNSQTSLTPQQVRSRLDYLEKKEYVTKSRGRAGTKITLEGLNFLETLQKQMM</sequence>
<feature type="domain" description="Sigma-54 factor interaction" evidence="3">
    <location>
        <begin position="13"/>
        <end position="216"/>
    </location>
</feature>
<keyword evidence="2" id="KW-0067">ATP-binding</keyword>
<organism evidence="4 5">
    <name type="scientific">Bacillus mojavensis</name>
    <dbReference type="NCBI Taxonomy" id="72360"/>
    <lineage>
        <taxon>Bacteria</taxon>
        <taxon>Bacillati</taxon>
        <taxon>Bacillota</taxon>
        <taxon>Bacilli</taxon>
        <taxon>Bacillales</taxon>
        <taxon>Bacillaceae</taxon>
        <taxon>Bacillus</taxon>
    </lineage>
</organism>
<dbReference type="InterPro" id="IPR002078">
    <property type="entry name" value="Sigma_54_int"/>
</dbReference>
<dbReference type="Gene3D" id="1.10.8.60">
    <property type="match status" value="1"/>
</dbReference>
<dbReference type="Proteomes" id="UP001075387">
    <property type="component" value="Unassembled WGS sequence"/>
</dbReference>
<dbReference type="PROSITE" id="PS50045">
    <property type="entry name" value="SIGMA54_INTERACT_4"/>
    <property type="match status" value="1"/>
</dbReference>
<dbReference type="GO" id="GO:0005524">
    <property type="term" value="F:ATP binding"/>
    <property type="evidence" value="ECO:0007669"/>
    <property type="project" value="UniProtKB-KW"/>
</dbReference>
<dbReference type="Gene3D" id="1.10.10.10">
    <property type="entry name" value="Winged helix-like DNA-binding domain superfamily/Winged helix DNA-binding domain"/>
    <property type="match status" value="1"/>
</dbReference>
<dbReference type="CDD" id="cd00009">
    <property type="entry name" value="AAA"/>
    <property type="match status" value="1"/>
</dbReference>
<dbReference type="InterPro" id="IPR013668">
    <property type="entry name" value="RNase_R_HTH_12"/>
</dbReference>
<dbReference type="InterPro" id="IPR036388">
    <property type="entry name" value="WH-like_DNA-bd_sf"/>
</dbReference>
<evidence type="ECO:0000256" key="1">
    <source>
        <dbReference type="ARBA" id="ARBA00022741"/>
    </source>
</evidence>
<dbReference type="PANTHER" id="PTHR32071">
    <property type="entry name" value="TRANSCRIPTIONAL REGULATORY PROTEIN"/>
    <property type="match status" value="1"/>
</dbReference>
<protein>
    <submittedName>
        <fullName evidence="4">Sigma 54-interacting transcriptional regulator</fullName>
    </submittedName>
</protein>
<dbReference type="Pfam" id="PF25601">
    <property type="entry name" value="AAA_lid_14"/>
    <property type="match status" value="1"/>
</dbReference>
<dbReference type="EMBL" id="JALAQA010000004">
    <property type="protein sequence ID" value="MCY8509604.1"/>
    <property type="molecule type" value="Genomic_DNA"/>
</dbReference>
<dbReference type="SMART" id="SM00382">
    <property type="entry name" value="AAA"/>
    <property type="match status" value="1"/>
</dbReference>
<dbReference type="AlphaFoldDB" id="A0AAP3FWZ1"/>
<dbReference type="InterPro" id="IPR003593">
    <property type="entry name" value="AAA+_ATPase"/>
</dbReference>
<dbReference type="InterPro" id="IPR058031">
    <property type="entry name" value="AAA_lid_NorR"/>
</dbReference>
<evidence type="ECO:0000259" key="3">
    <source>
        <dbReference type="PROSITE" id="PS50045"/>
    </source>
</evidence>
<dbReference type="PANTHER" id="PTHR32071:SF119">
    <property type="entry name" value="SIGMA L-DEPENDENT TRANSCRIPTIONAL REGULATOR YPLP-RELATED"/>
    <property type="match status" value="1"/>
</dbReference>
<dbReference type="GO" id="GO:0006355">
    <property type="term" value="P:regulation of DNA-templated transcription"/>
    <property type="evidence" value="ECO:0007669"/>
    <property type="project" value="InterPro"/>
</dbReference>
<keyword evidence="1" id="KW-0547">Nucleotide-binding</keyword>
<dbReference type="Pfam" id="PF08461">
    <property type="entry name" value="WHD_RNase_R"/>
    <property type="match status" value="1"/>
</dbReference>
<dbReference type="Pfam" id="PF00158">
    <property type="entry name" value="Sigma54_activat"/>
    <property type="match status" value="1"/>
</dbReference>
<evidence type="ECO:0000256" key="2">
    <source>
        <dbReference type="ARBA" id="ARBA00022840"/>
    </source>
</evidence>
<name>A0AAP3FWZ1_BACMO</name>
<dbReference type="SUPFAM" id="SSF52540">
    <property type="entry name" value="P-loop containing nucleoside triphosphate hydrolases"/>
    <property type="match status" value="1"/>
</dbReference>
<dbReference type="Gene3D" id="3.40.50.300">
    <property type="entry name" value="P-loop containing nucleotide triphosphate hydrolases"/>
    <property type="match status" value="1"/>
</dbReference>
<evidence type="ECO:0000313" key="4">
    <source>
        <dbReference type="EMBL" id="MCY8509604.1"/>
    </source>
</evidence>
<accession>A0AAP3FWZ1</accession>
<proteinExistence type="predicted"/>
<gene>
    <name evidence="4" type="ORF">MOD07_08605</name>
</gene>
<reference evidence="4" key="1">
    <citation type="submission" date="2022-02" db="EMBL/GenBank/DDBJ databases">
        <title>Crop Bioprotection Bacillus Genome Sequencing.</title>
        <authorList>
            <person name="Dunlap C."/>
        </authorList>
    </citation>
    <scope>NUCLEOTIDE SEQUENCE</scope>
    <source>
        <strain evidence="4">CK3O2B-54A</strain>
    </source>
</reference>